<sequence>MNRETYAVVKSVTGLLDVEEEENDYCPQYKTYYNNDIETVVSSRQGISSMDSDNLTRASTTWLFRNPSESIEITLIKVTFQHLASLTISSRLCNVLLK</sequence>
<reference evidence="1 2" key="1">
    <citation type="journal article" date="2024" name="Ann. Entomol. Soc. Am.">
        <title>Genomic analyses of the southern and eastern yellowjacket wasps (Hymenoptera: Vespidae) reveal evolutionary signatures of social life.</title>
        <authorList>
            <person name="Catto M.A."/>
            <person name="Caine P.B."/>
            <person name="Orr S.E."/>
            <person name="Hunt B.G."/>
            <person name="Goodisman M.A.D."/>
        </authorList>
    </citation>
    <scope>NUCLEOTIDE SEQUENCE [LARGE SCALE GENOMIC DNA]</scope>
    <source>
        <strain evidence="1">232</strain>
        <tissue evidence="1">Head and thorax</tissue>
    </source>
</reference>
<dbReference type="AlphaFoldDB" id="A0ABD2CGW2"/>
<accession>A0ABD2CGW2</accession>
<dbReference type="Proteomes" id="UP001607303">
    <property type="component" value="Unassembled WGS sequence"/>
</dbReference>
<protein>
    <submittedName>
        <fullName evidence="1">Uncharacterized protein</fullName>
    </submittedName>
</protein>
<proteinExistence type="predicted"/>
<organism evidence="1 2">
    <name type="scientific">Vespula maculifrons</name>
    <name type="common">Eastern yellow jacket</name>
    <name type="synonym">Wasp</name>
    <dbReference type="NCBI Taxonomy" id="7453"/>
    <lineage>
        <taxon>Eukaryota</taxon>
        <taxon>Metazoa</taxon>
        <taxon>Ecdysozoa</taxon>
        <taxon>Arthropoda</taxon>
        <taxon>Hexapoda</taxon>
        <taxon>Insecta</taxon>
        <taxon>Pterygota</taxon>
        <taxon>Neoptera</taxon>
        <taxon>Endopterygota</taxon>
        <taxon>Hymenoptera</taxon>
        <taxon>Apocrita</taxon>
        <taxon>Aculeata</taxon>
        <taxon>Vespoidea</taxon>
        <taxon>Vespidae</taxon>
        <taxon>Vespinae</taxon>
        <taxon>Vespula</taxon>
    </lineage>
</organism>
<dbReference type="EMBL" id="JAYRBN010000050">
    <property type="protein sequence ID" value="KAL2744285.1"/>
    <property type="molecule type" value="Genomic_DNA"/>
</dbReference>
<evidence type="ECO:0000313" key="1">
    <source>
        <dbReference type="EMBL" id="KAL2744285.1"/>
    </source>
</evidence>
<gene>
    <name evidence="1" type="ORF">V1477_006827</name>
</gene>
<name>A0ABD2CGW2_VESMC</name>
<comment type="caution">
    <text evidence="1">The sequence shown here is derived from an EMBL/GenBank/DDBJ whole genome shotgun (WGS) entry which is preliminary data.</text>
</comment>
<keyword evidence="2" id="KW-1185">Reference proteome</keyword>
<evidence type="ECO:0000313" key="2">
    <source>
        <dbReference type="Proteomes" id="UP001607303"/>
    </source>
</evidence>